<dbReference type="RefSeq" id="WP_092497628.1">
    <property type="nucleotide sequence ID" value="NZ_FNFV01000001.1"/>
</dbReference>
<evidence type="ECO:0000256" key="2">
    <source>
        <dbReference type="ARBA" id="ARBA00022679"/>
    </source>
</evidence>
<dbReference type="PROSITE" id="PS00099">
    <property type="entry name" value="THIOLASE_3"/>
    <property type="match status" value="1"/>
</dbReference>
<dbReference type="STRING" id="990712.SAMN05216257_101392"/>
<proteinExistence type="inferred from homology"/>
<feature type="active site" description="Proton acceptor" evidence="6">
    <location>
        <position position="388"/>
    </location>
</feature>
<keyword evidence="4 7" id="KW-0012">Acyltransferase</keyword>
<dbReference type="GO" id="GO:0003988">
    <property type="term" value="F:acetyl-CoA C-acyltransferase activity"/>
    <property type="evidence" value="ECO:0007669"/>
    <property type="project" value="UniProtKB-ARBA"/>
</dbReference>
<feature type="region of interest" description="Disordered" evidence="8">
    <location>
        <begin position="212"/>
        <end position="256"/>
    </location>
</feature>
<reference evidence="12" key="1">
    <citation type="submission" date="2016-10" db="EMBL/GenBank/DDBJ databases">
        <authorList>
            <person name="Varghese N."/>
            <person name="Submissions S."/>
        </authorList>
    </citation>
    <scope>NUCLEOTIDE SEQUENCE [LARGE SCALE GENOMIC DNA]</scope>
    <source>
        <strain evidence="12">CGMCC 1.10789</strain>
    </source>
</reference>
<feature type="domain" description="Thiolase N-terminal" evidence="9">
    <location>
        <begin position="4"/>
        <end position="270"/>
    </location>
</feature>
<dbReference type="GO" id="GO:0044281">
    <property type="term" value="P:small molecule metabolic process"/>
    <property type="evidence" value="ECO:0007669"/>
    <property type="project" value="UniProtKB-ARBA"/>
</dbReference>
<dbReference type="OrthoDB" id="9764638at2"/>
<evidence type="ECO:0000256" key="6">
    <source>
        <dbReference type="PIRSR" id="PIRSR000429-1"/>
    </source>
</evidence>
<accession>A0A1G8YNB8</accession>
<evidence type="ECO:0000256" key="1">
    <source>
        <dbReference type="ARBA" id="ARBA00010982"/>
    </source>
</evidence>
<evidence type="ECO:0000259" key="9">
    <source>
        <dbReference type="Pfam" id="PF00108"/>
    </source>
</evidence>
<feature type="compositionally biased region" description="Basic and acidic residues" evidence="8">
    <location>
        <begin position="229"/>
        <end position="239"/>
    </location>
</feature>
<name>A0A1G8YNB8_9RHOB</name>
<evidence type="ECO:0000256" key="4">
    <source>
        <dbReference type="ARBA" id="ARBA00023315"/>
    </source>
</evidence>
<gene>
    <name evidence="11" type="ORF">SAMN05216257_101392</name>
</gene>
<dbReference type="InterPro" id="IPR002155">
    <property type="entry name" value="Thiolase"/>
</dbReference>
<keyword evidence="3" id="KW-0583">PHB biosynthesis</keyword>
<sequence>MRDVVIAGAARTPMGGFQGVFAGATAPQLGGIAIEAALVDAGAAPELVDEVVMGCVLPAGQGQAPARQAGFLAGLGEEVPATTLNKMCGSGMKAAMVAADQIALGGANVIVAGGMESMTNAPYLLPKMRAGARLGHSQAIDHMFLDGLEDAYEKGRLMGTFAEDCAEAFQFTREAQDEYALASLSRALEAQKTGAFAGEIVPVSVSGRAGAKLERGRREGATVVEADEQPARAKPDKIPHLKPAFRENGTVTPANSSSISDGAAALVLADAATAEARGLKVRARILGHATHAQAPGWFTTAPVPAARKLLDRLGWKAEDVDLWEVNEAFAVVPMAFMREMGLDHAIVNVNGGACALGHPIGASGARIIVTLLNALEKRNLRRGVAAICIGGGEGTAIAIERV</sequence>
<dbReference type="SUPFAM" id="SSF53901">
    <property type="entry name" value="Thiolase-like"/>
    <property type="match status" value="2"/>
</dbReference>
<dbReference type="InterPro" id="IPR016039">
    <property type="entry name" value="Thiolase-like"/>
</dbReference>
<dbReference type="FunFam" id="3.40.47.10:FF:000010">
    <property type="entry name" value="Acetyl-CoA acetyltransferase (Thiolase)"/>
    <property type="match status" value="1"/>
</dbReference>
<evidence type="ECO:0000256" key="5">
    <source>
        <dbReference type="ARBA" id="ARBA00037924"/>
    </source>
</evidence>
<comment type="similarity">
    <text evidence="1 7">Belongs to the thiolase-like superfamily. Thiolase family.</text>
</comment>
<dbReference type="PANTHER" id="PTHR18919:SF138">
    <property type="entry name" value="ACETYL-COA C-ACETYLTRANSFERASE"/>
    <property type="match status" value="1"/>
</dbReference>
<dbReference type="PIRSF" id="PIRSF000429">
    <property type="entry name" value="Ac-CoA_Ac_transf"/>
    <property type="match status" value="1"/>
</dbReference>
<dbReference type="InterPro" id="IPR020617">
    <property type="entry name" value="Thiolase_C"/>
</dbReference>
<dbReference type="NCBIfam" id="TIGR01930">
    <property type="entry name" value="AcCoA-C-Actrans"/>
    <property type="match status" value="1"/>
</dbReference>
<dbReference type="PANTHER" id="PTHR18919">
    <property type="entry name" value="ACETYL-COA C-ACYLTRANSFERASE"/>
    <property type="match status" value="1"/>
</dbReference>
<evidence type="ECO:0000313" key="11">
    <source>
        <dbReference type="EMBL" id="SDK04226.1"/>
    </source>
</evidence>
<dbReference type="Pfam" id="PF00108">
    <property type="entry name" value="Thiolase_N"/>
    <property type="match status" value="1"/>
</dbReference>
<feature type="active site" description="Proton acceptor" evidence="6">
    <location>
        <position position="358"/>
    </location>
</feature>
<evidence type="ECO:0000256" key="3">
    <source>
        <dbReference type="ARBA" id="ARBA00022752"/>
    </source>
</evidence>
<evidence type="ECO:0000259" key="10">
    <source>
        <dbReference type="Pfam" id="PF02803"/>
    </source>
</evidence>
<feature type="domain" description="Thiolase C-terminal" evidence="10">
    <location>
        <begin position="280"/>
        <end position="401"/>
    </location>
</feature>
<dbReference type="AlphaFoldDB" id="A0A1G8YNB8"/>
<protein>
    <submittedName>
        <fullName evidence="11">Acetyl-CoA C-acetyltransferase</fullName>
    </submittedName>
</protein>
<dbReference type="Proteomes" id="UP000199328">
    <property type="component" value="Unassembled WGS sequence"/>
</dbReference>
<dbReference type="Gene3D" id="3.40.47.10">
    <property type="match status" value="1"/>
</dbReference>
<evidence type="ECO:0000313" key="12">
    <source>
        <dbReference type="Proteomes" id="UP000199328"/>
    </source>
</evidence>
<dbReference type="Pfam" id="PF02803">
    <property type="entry name" value="Thiolase_C"/>
    <property type="match status" value="1"/>
</dbReference>
<dbReference type="GO" id="GO:0042619">
    <property type="term" value="P:poly-hydroxybutyrate biosynthetic process"/>
    <property type="evidence" value="ECO:0007669"/>
    <property type="project" value="UniProtKB-KW"/>
</dbReference>
<evidence type="ECO:0000256" key="8">
    <source>
        <dbReference type="SAM" id="MobiDB-lite"/>
    </source>
</evidence>
<evidence type="ECO:0000256" key="7">
    <source>
        <dbReference type="RuleBase" id="RU003557"/>
    </source>
</evidence>
<keyword evidence="12" id="KW-1185">Reference proteome</keyword>
<keyword evidence="2 7" id="KW-0808">Transferase</keyword>
<dbReference type="EMBL" id="FNFV01000001">
    <property type="protein sequence ID" value="SDK04226.1"/>
    <property type="molecule type" value="Genomic_DNA"/>
</dbReference>
<dbReference type="InterPro" id="IPR020610">
    <property type="entry name" value="Thiolase_AS"/>
</dbReference>
<comment type="pathway">
    <text evidence="5">Metabolic intermediate biosynthesis; (R)-mevalonate biosynthesis; (R)-mevalonate from acetyl-CoA: step 1/3.</text>
</comment>
<feature type="active site" description="Acyl-thioester intermediate" evidence="6">
    <location>
        <position position="88"/>
    </location>
</feature>
<dbReference type="InterPro" id="IPR020616">
    <property type="entry name" value="Thiolase_N"/>
</dbReference>
<organism evidence="11 12">
    <name type="scientific">Meinhardsimonia xiamenensis</name>
    <dbReference type="NCBI Taxonomy" id="990712"/>
    <lineage>
        <taxon>Bacteria</taxon>
        <taxon>Pseudomonadati</taxon>
        <taxon>Pseudomonadota</taxon>
        <taxon>Alphaproteobacteria</taxon>
        <taxon>Rhodobacterales</taxon>
        <taxon>Paracoccaceae</taxon>
        <taxon>Meinhardsimonia</taxon>
    </lineage>
</organism>
<dbReference type="CDD" id="cd00751">
    <property type="entry name" value="thiolase"/>
    <property type="match status" value="1"/>
</dbReference>